<evidence type="ECO:0000259" key="2">
    <source>
        <dbReference type="Pfam" id="PF00171"/>
    </source>
</evidence>
<keyword evidence="1" id="KW-0560">Oxidoreductase</keyword>
<evidence type="ECO:0000256" key="1">
    <source>
        <dbReference type="ARBA" id="ARBA00023002"/>
    </source>
</evidence>
<organism evidence="3 4">
    <name type="scientific">Rhodopirellula sallentina SM41</name>
    <dbReference type="NCBI Taxonomy" id="1263870"/>
    <lineage>
        <taxon>Bacteria</taxon>
        <taxon>Pseudomonadati</taxon>
        <taxon>Planctomycetota</taxon>
        <taxon>Planctomycetia</taxon>
        <taxon>Pirellulales</taxon>
        <taxon>Pirellulaceae</taxon>
        <taxon>Rhodopirellula</taxon>
    </lineage>
</organism>
<feature type="domain" description="Aldehyde dehydrogenase" evidence="2">
    <location>
        <begin position="44"/>
        <end position="104"/>
    </location>
</feature>
<feature type="non-terminal residue" evidence="3">
    <location>
        <position position="113"/>
    </location>
</feature>
<sequence length="113" mass="12367">MQLDESIIRNVVAAVLSEVGPMPAGSNGPLQQNVPAGAGHNGVFTDVNEAVAAAKAAHQQLRSRSMEERKQVIDIIRRISIDQCEELGLMEMRETGIGRPEHKIEKLRTLGER</sequence>
<dbReference type="Pfam" id="PF00171">
    <property type="entry name" value="Aldedh"/>
    <property type="match status" value="1"/>
</dbReference>
<name>M5U2W7_9BACT</name>
<dbReference type="GO" id="GO:0016491">
    <property type="term" value="F:oxidoreductase activity"/>
    <property type="evidence" value="ECO:0007669"/>
    <property type="project" value="UniProtKB-KW"/>
</dbReference>
<comment type="caution">
    <text evidence="3">The sequence shown here is derived from an EMBL/GenBank/DDBJ whole genome shotgun (WGS) entry which is preliminary data.</text>
</comment>
<keyword evidence="4" id="KW-1185">Reference proteome</keyword>
<dbReference type="RefSeq" id="WP_008679114.1">
    <property type="nucleotide sequence ID" value="NZ_ANOH01000197.1"/>
</dbReference>
<evidence type="ECO:0000313" key="3">
    <source>
        <dbReference type="EMBL" id="EMI55802.1"/>
    </source>
</evidence>
<dbReference type="EMBL" id="ANOH01000197">
    <property type="protein sequence ID" value="EMI55802.1"/>
    <property type="molecule type" value="Genomic_DNA"/>
</dbReference>
<gene>
    <name evidence="3" type="ORF">RSSM_02818</name>
</gene>
<proteinExistence type="predicted"/>
<dbReference type="InterPro" id="IPR016162">
    <property type="entry name" value="Ald_DH_N"/>
</dbReference>
<protein>
    <submittedName>
        <fullName evidence="3">Ethanolamine utilization protein EutE</fullName>
    </submittedName>
</protein>
<reference evidence="3 4" key="1">
    <citation type="journal article" date="2013" name="Mar. Genomics">
        <title>Expression of sulfatases in Rhodopirellula baltica and the diversity of sulfatases in the genus Rhodopirellula.</title>
        <authorList>
            <person name="Wegner C.E."/>
            <person name="Richter-Heitmann T."/>
            <person name="Klindworth A."/>
            <person name="Klockow C."/>
            <person name="Richter M."/>
            <person name="Achstetter T."/>
            <person name="Glockner F.O."/>
            <person name="Harder J."/>
        </authorList>
    </citation>
    <scope>NUCLEOTIDE SEQUENCE [LARGE SCALE GENOMIC DNA]</scope>
    <source>
        <strain evidence="3 4">SM41</strain>
    </source>
</reference>
<dbReference type="InterPro" id="IPR015590">
    <property type="entry name" value="Aldehyde_DH_dom"/>
</dbReference>
<dbReference type="InterPro" id="IPR016161">
    <property type="entry name" value="Ald_DH/histidinol_DH"/>
</dbReference>
<dbReference type="AlphaFoldDB" id="M5U2W7"/>
<accession>M5U2W7</accession>
<dbReference type="Proteomes" id="UP000011885">
    <property type="component" value="Unassembled WGS sequence"/>
</dbReference>
<evidence type="ECO:0000313" key="4">
    <source>
        <dbReference type="Proteomes" id="UP000011885"/>
    </source>
</evidence>
<dbReference type="SUPFAM" id="SSF53720">
    <property type="entry name" value="ALDH-like"/>
    <property type="match status" value="1"/>
</dbReference>
<dbReference type="Gene3D" id="3.40.605.10">
    <property type="entry name" value="Aldehyde Dehydrogenase, Chain A, domain 1"/>
    <property type="match status" value="1"/>
</dbReference>